<name>A0AAD8JG90_9APIA</name>
<evidence type="ECO:0000256" key="10">
    <source>
        <dbReference type="PROSITE-ProRule" id="PRU10141"/>
    </source>
</evidence>
<evidence type="ECO:0000259" key="13">
    <source>
        <dbReference type="PROSITE" id="PS50011"/>
    </source>
</evidence>
<keyword evidence="7 10" id="KW-0067">ATP-binding</keyword>
<evidence type="ECO:0000256" key="2">
    <source>
        <dbReference type="ARBA" id="ARBA00022679"/>
    </source>
</evidence>
<dbReference type="GO" id="GO:0005524">
    <property type="term" value="F:ATP binding"/>
    <property type="evidence" value="ECO:0007669"/>
    <property type="project" value="UniProtKB-UniRule"/>
</dbReference>
<feature type="domain" description="Gnk2-homologous" evidence="14">
    <location>
        <begin position="137"/>
        <end position="244"/>
    </location>
</feature>
<sequence length="629" mass="69464">MTILLHGVFLILMVIIGGVLSDPQARLLKQDCSQFPIEVEMSVFLNKFNKTFGDIRKQLSNNSNIHFATEVQTDVYGMVQCRNYLSSADCVACLDVAWTQIRQNCSTADGGHVIYEGCFLRYEAHNFFRQSLLVTFESTAGVCSTNQSKSEATDFTPVVEGLITDLVSVTPKIDGFFAATTRPVFNGGVTTTVYAVAQCIENISQKDCQSCLRTGYSNIKSCPPASGGSSVDAGCFIRYSDSSFFPDNSIIDITPYLQGAGNSSSKMTIIGGAVGGICLLLLIMSVLLWYQLMRKRKIARRGDIFGLTKLQGPVIYSFSDLKSATKSFSEDFKIGEGGFGDVYKGIIKNGDAVAVKKLSIATSKARTDFESEVRLISNVNHRNIIRLLGCGSRGSELLLVFEYMENGSLDTFLYGEKKGSLSWKQRVDIIIGIAKGLAYLHEQFHLRIIHRDIKSSNILLDDDYQPKIADFGLARLIGDDQSHLTTRFAGTLGYTAPEYAIHGHLSEKVDTYSFGIVVLEIVSGRRCSNLNIEPDTDSLLIHTWTLYESDMHSDLIDETLDPEEYNINNVKKIIEIALMCTQSPTSVRPAMSEVVVSLTNDSSIVQNHHRENLVYSSKLQNRTTGMSSV</sequence>
<dbReference type="Proteomes" id="UP001237642">
    <property type="component" value="Unassembled WGS sequence"/>
</dbReference>
<comment type="caution">
    <text evidence="15">The sequence shown here is derived from an EMBL/GenBank/DDBJ whole genome shotgun (WGS) entry which is preliminary data.</text>
</comment>
<keyword evidence="8" id="KW-0675">Receptor</keyword>
<keyword evidence="5 10" id="KW-0547">Nucleotide-binding</keyword>
<feature type="domain" description="Gnk2-homologous" evidence="14">
    <location>
        <begin position="25"/>
        <end position="127"/>
    </location>
</feature>
<dbReference type="InterPro" id="IPR000719">
    <property type="entry name" value="Prot_kinase_dom"/>
</dbReference>
<dbReference type="FunFam" id="1.10.510.10:FF:000336">
    <property type="entry name" value="Cysteine-rich receptor-like protein kinase 2"/>
    <property type="match status" value="1"/>
</dbReference>
<evidence type="ECO:0000256" key="11">
    <source>
        <dbReference type="SAM" id="Phobius"/>
    </source>
</evidence>
<evidence type="ECO:0000256" key="8">
    <source>
        <dbReference type="ARBA" id="ARBA00023170"/>
    </source>
</evidence>
<dbReference type="CDD" id="cd23509">
    <property type="entry name" value="Gnk2-like"/>
    <property type="match status" value="2"/>
</dbReference>
<dbReference type="PROSITE" id="PS50011">
    <property type="entry name" value="PROTEIN_KINASE_DOM"/>
    <property type="match status" value="1"/>
</dbReference>
<evidence type="ECO:0000256" key="6">
    <source>
        <dbReference type="ARBA" id="ARBA00022777"/>
    </source>
</evidence>
<reference evidence="15" key="2">
    <citation type="submission" date="2023-05" db="EMBL/GenBank/DDBJ databases">
        <authorList>
            <person name="Schelkunov M.I."/>
        </authorList>
    </citation>
    <scope>NUCLEOTIDE SEQUENCE</scope>
    <source>
        <strain evidence="15">Hsosn_3</strain>
        <tissue evidence="15">Leaf</tissue>
    </source>
</reference>
<dbReference type="Gene3D" id="3.30.430.20">
    <property type="entry name" value="Gnk2 domain, C-X8-C-X2-C motif"/>
    <property type="match status" value="2"/>
</dbReference>
<keyword evidence="11" id="KW-0812">Transmembrane</keyword>
<organism evidence="15 16">
    <name type="scientific">Heracleum sosnowskyi</name>
    <dbReference type="NCBI Taxonomy" id="360622"/>
    <lineage>
        <taxon>Eukaryota</taxon>
        <taxon>Viridiplantae</taxon>
        <taxon>Streptophyta</taxon>
        <taxon>Embryophyta</taxon>
        <taxon>Tracheophyta</taxon>
        <taxon>Spermatophyta</taxon>
        <taxon>Magnoliopsida</taxon>
        <taxon>eudicotyledons</taxon>
        <taxon>Gunneridae</taxon>
        <taxon>Pentapetalae</taxon>
        <taxon>asterids</taxon>
        <taxon>campanulids</taxon>
        <taxon>Apiales</taxon>
        <taxon>Apiaceae</taxon>
        <taxon>Apioideae</taxon>
        <taxon>apioid superclade</taxon>
        <taxon>Tordylieae</taxon>
        <taxon>Tordyliinae</taxon>
        <taxon>Heracleum</taxon>
    </lineage>
</organism>
<feature type="signal peptide" evidence="12">
    <location>
        <begin position="1"/>
        <end position="21"/>
    </location>
</feature>
<keyword evidence="6 15" id="KW-0418">Kinase</keyword>
<dbReference type="Pfam" id="PF01657">
    <property type="entry name" value="Stress-antifung"/>
    <property type="match status" value="2"/>
</dbReference>
<feature type="domain" description="Protein kinase" evidence="13">
    <location>
        <begin position="328"/>
        <end position="604"/>
    </location>
</feature>
<feature type="binding site" evidence="10">
    <location>
        <position position="357"/>
    </location>
    <ligand>
        <name>ATP</name>
        <dbReference type="ChEBI" id="CHEBI:30616"/>
    </ligand>
</feature>
<dbReference type="EMBL" id="JAUIZM010000001">
    <property type="protein sequence ID" value="KAK1401907.1"/>
    <property type="molecule type" value="Genomic_DNA"/>
</dbReference>
<dbReference type="InterPro" id="IPR002902">
    <property type="entry name" value="GNK2"/>
</dbReference>
<dbReference type="SUPFAM" id="SSF56112">
    <property type="entry name" value="Protein kinase-like (PK-like)"/>
    <property type="match status" value="1"/>
</dbReference>
<dbReference type="PROSITE" id="PS00108">
    <property type="entry name" value="PROTEIN_KINASE_ST"/>
    <property type="match status" value="1"/>
</dbReference>
<evidence type="ECO:0000256" key="12">
    <source>
        <dbReference type="SAM" id="SignalP"/>
    </source>
</evidence>
<evidence type="ECO:0000256" key="7">
    <source>
        <dbReference type="ARBA" id="ARBA00022840"/>
    </source>
</evidence>
<dbReference type="Pfam" id="PF00069">
    <property type="entry name" value="Pkinase"/>
    <property type="match status" value="1"/>
</dbReference>
<accession>A0AAD8JG90</accession>
<keyword evidence="16" id="KW-1185">Reference proteome</keyword>
<evidence type="ECO:0000313" key="15">
    <source>
        <dbReference type="EMBL" id="KAK1401907.1"/>
    </source>
</evidence>
<evidence type="ECO:0000256" key="3">
    <source>
        <dbReference type="ARBA" id="ARBA00022729"/>
    </source>
</evidence>
<feature type="transmembrane region" description="Helical" evidence="11">
    <location>
        <begin position="269"/>
        <end position="290"/>
    </location>
</feature>
<evidence type="ECO:0000259" key="14">
    <source>
        <dbReference type="PROSITE" id="PS51473"/>
    </source>
</evidence>
<dbReference type="InterPro" id="IPR008271">
    <property type="entry name" value="Ser/Thr_kinase_AS"/>
</dbReference>
<gene>
    <name evidence="15" type="ORF">POM88_001512</name>
</gene>
<dbReference type="PROSITE" id="PS51473">
    <property type="entry name" value="GNK2"/>
    <property type="match status" value="2"/>
</dbReference>
<keyword evidence="3 12" id="KW-0732">Signal</keyword>
<dbReference type="FunFam" id="3.30.200.20:FF:000162">
    <property type="entry name" value="Adenine nucleotide alpha hydrolase-like domain kinase"/>
    <property type="match status" value="1"/>
</dbReference>
<keyword evidence="9" id="KW-0325">Glycoprotein</keyword>
<keyword evidence="11" id="KW-1133">Transmembrane helix</keyword>
<feature type="chain" id="PRO_5042242511" evidence="12">
    <location>
        <begin position="22"/>
        <end position="629"/>
    </location>
</feature>
<dbReference type="Gene3D" id="3.30.200.20">
    <property type="entry name" value="Phosphorylase Kinase, domain 1"/>
    <property type="match status" value="1"/>
</dbReference>
<dbReference type="Gene3D" id="1.10.510.10">
    <property type="entry name" value="Transferase(Phosphotransferase) domain 1"/>
    <property type="match status" value="1"/>
</dbReference>
<dbReference type="InterPro" id="IPR011009">
    <property type="entry name" value="Kinase-like_dom_sf"/>
</dbReference>
<keyword evidence="11" id="KW-0472">Membrane</keyword>
<keyword evidence="4" id="KW-0677">Repeat</keyword>
<dbReference type="InterPro" id="IPR017441">
    <property type="entry name" value="Protein_kinase_ATP_BS"/>
</dbReference>
<protein>
    <submittedName>
        <fullName evidence="15">Cysteine-rich RLK (RECEPTOR-like protein kinase) 42</fullName>
    </submittedName>
</protein>
<keyword evidence="2" id="KW-0808">Transferase</keyword>
<evidence type="ECO:0000256" key="5">
    <source>
        <dbReference type="ARBA" id="ARBA00022741"/>
    </source>
</evidence>
<evidence type="ECO:0000256" key="9">
    <source>
        <dbReference type="ARBA" id="ARBA00023180"/>
    </source>
</evidence>
<evidence type="ECO:0000256" key="4">
    <source>
        <dbReference type="ARBA" id="ARBA00022737"/>
    </source>
</evidence>
<dbReference type="InterPro" id="IPR052059">
    <property type="entry name" value="CR_Ser/Thr_kinase"/>
</dbReference>
<keyword evidence="1" id="KW-0723">Serine/threonine-protein kinase</keyword>
<dbReference type="PROSITE" id="PS00107">
    <property type="entry name" value="PROTEIN_KINASE_ATP"/>
    <property type="match status" value="1"/>
</dbReference>
<proteinExistence type="predicted"/>
<evidence type="ECO:0000256" key="1">
    <source>
        <dbReference type="ARBA" id="ARBA00022527"/>
    </source>
</evidence>
<dbReference type="PANTHER" id="PTHR47973">
    <property type="entry name" value="CYSTEINE-RICH RECEPTOR-LIKE PROTEIN KINASE 3"/>
    <property type="match status" value="1"/>
</dbReference>
<dbReference type="SMART" id="SM00220">
    <property type="entry name" value="S_TKc"/>
    <property type="match status" value="1"/>
</dbReference>
<dbReference type="AlphaFoldDB" id="A0AAD8JG90"/>
<dbReference type="GO" id="GO:0004674">
    <property type="term" value="F:protein serine/threonine kinase activity"/>
    <property type="evidence" value="ECO:0007669"/>
    <property type="project" value="UniProtKB-KW"/>
</dbReference>
<reference evidence="15" key="1">
    <citation type="submission" date="2023-02" db="EMBL/GenBank/DDBJ databases">
        <title>Genome of toxic invasive species Heracleum sosnowskyi carries increased number of genes despite the absence of recent whole-genome duplications.</title>
        <authorList>
            <person name="Schelkunov M."/>
            <person name="Shtratnikova V."/>
            <person name="Makarenko M."/>
            <person name="Klepikova A."/>
            <person name="Omelchenko D."/>
            <person name="Novikova G."/>
            <person name="Obukhova E."/>
            <person name="Bogdanov V."/>
            <person name="Penin A."/>
            <person name="Logacheva M."/>
        </authorList>
    </citation>
    <scope>NUCLEOTIDE SEQUENCE</scope>
    <source>
        <strain evidence="15">Hsosn_3</strain>
        <tissue evidence="15">Leaf</tissue>
    </source>
</reference>
<dbReference type="CDD" id="cd14066">
    <property type="entry name" value="STKc_IRAK"/>
    <property type="match status" value="1"/>
</dbReference>
<evidence type="ECO:0000313" key="16">
    <source>
        <dbReference type="Proteomes" id="UP001237642"/>
    </source>
</evidence>
<dbReference type="InterPro" id="IPR038408">
    <property type="entry name" value="GNK2_sf"/>
</dbReference>